<name>A0ABC9F6K6_9POAL</name>
<evidence type="ECO:0000313" key="2">
    <source>
        <dbReference type="EMBL" id="CAL5069831.1"/>
    </source>
</evidence>
<keyword evidence="3" id="KW-1185">Reference proteome</keyword>
<dbReference type="Proteomes" id="UP001497457">
    <property type="component" value="Chromosome 5rd"/>
</dbReference>
<dbReference type="InterPro" id="IPR046533">
    <property type="entry name" value="DUF6598"/>
</dbReference>
<reference evidence="2 3" key="2">
    <citation type="submission" date="2024-10" db="EMBL/GenBank/DDBJ databases">
        <authorList>
            <person name="Ryan C."/>
        </authorList>
    </citation>
    <scope>NUCLEOTIDE SEQUENCE [LARGE SCALE GENOMIC DNA]</scope>
</reference>
<dbReference type="AlphaFoldDB" id="A0ABC9F6K6"/>
<dbReference type="EMBL" id="OZ075115">
    <property type="protein sequence ID" value="CAL5069831.1"/>
    <property type="molecule type" value="Genomic_DNA"/>
</dbReference>
<gene>
    <name evidence="2" type="ORF">URODEC1_LOCUS102457</name>
</gene>
<proteinExistence type="predicted"/>
<evidence type="ECO:0000313" key="3">
    <source>
        <dbReference type="Proteomes" id="UP001497457"/>
    </source>
</evidence>
<protein>
    <recommendedName>
        <fullName evidence="1">DUF6598 domain-containing protein</fullName>
    </recommendedName>
</protein>
<evidence type="ECO:0000259" key="1">
    <source>
        <dbReference type="Pfam" id="PF20241"/>
    </source>
</evidence>
<sequence>MNSNRSAIVNVESNHKMVAEGASEEEGPDRFLPARACSLAAQAMRFRDEWNALYSGYFGRFEDTTKIPNMRFTWKKPTLNESPMPTATLQIFSLKVAKIRGGLQWPLHLFGKVAVRDVVDHNRNMIFDCPRESCQFLTQEDPYLKLTGPTRAVVLVDPVTIEVDLQVKGVTKDEDENLSFLAVTYTNFASLQSKLFKRDYANMCSTMEFELASIVLSVEATISLQVRPGSGSWPDGYRALFSARTASIGKAEVILLDSGDDKVCIAGEGTISLSRCVASVEISGKLEVCVKSGRGEFLVSGSKFFKPKKYGASHDDLPLDFCTLDITVKWSLVSTSL</sequence>
<dbReference type="Pfam" id="PF20241">
    <property type="entry name" value="DUF6598"/>
    <property type="match status" value="1"/>
</dbReference>
<organism evidence="2 3">
    <name type="scientific">Urochloa decumbens</name>
    <dbReference type="NCBI Taxonomy" id="240449"/>
    <lineage>
        <taxon>Eukaryota</taxon>
        <taxon>Viridiplantae</taxon>
        <taxon>Streptophyta</taxon>
        <taxon>Embryophyta</taxon>
        <taxon>Tracheophyta</taxon>
        <taxon>Spermatophyta</taxon>
        <taxon>Magnoliopsida</taxon>
        <taxon>Liliopsida</taxon>
        <taxon>Poales</taxon>
        <taxon>Poaceae</taxon>
        <taxon>PACMAD clade</taxon>
        <taxon>Panicoideae</taxon>
        <taxon>Panicodae</taxon>
        <taxon>Paniceae</taxon>
        <taxon>Melinidinae</taxon>
        <taxon>Urochloa</taxon>
    </lineage>
</organism>
<dbReference type="PANTHER" id="PTHR33065">
    <property type="entry name" value="OS07G0486400 PROTEIN"/>
    <property type="match status" value="1"/>
</dbReference>
<reference evidence="3" key="1">
    <citation type="submission" date="2024-06" db="EMBL/GenBank/DDBJ databases">
        <authorList>
            <person name="Ryan C."/>
        </authorList>
    </citation>
    <scope>NUCLEOTIDE SEQUENCE [LARGE SCALE GENOMIC DNA]</scope>
</reference>
<feature type="domain" description="DUF6598" evidence="1">
    <location>
        <begin position="88"/>
        <end position="328"/>
    </location>
</feature>
<accession>A0ABC9F6K6</accession>
<dbReference type="PANTHER" id="PTHR33065:SF177">
    <property type="entry name" value="OS08G0141000 PROTEIN"/>
    <property type="match status" value="1"/>
</dbReference>